<dbReference type="EMBL" id="MHST01000023">
    <property type="protein sequence ID" value="OHA48247.1"/>
    <property type="molecule type" value="Genomic_DNA"/>
</dbReference>
<dbReference type="InterPro" id="IPR022898">
    <property type="entry name" value="RNase_HII"/>
</dbReference>
<evidence type="ECO:0000256" key="14">
    <source>
        <dbReference type="PROSITE-ProRule" id="PRU01319"/>
    </source>
</evidence>
<keyword evidence="9 13" id="KW-0479">Metal-binding</keyword>
<sequence length="192" mass="20592">MGKRFFIGVDEVGRGALAGPLVVAAVAFQGSPPRVPLWNAEDSKALTASRREVIAEQLRAHSRVRYALAGVGNRTIDQIGIGKAASLAVSAALTKIQRTIGAAVPFVLLDGGLVAPAHFSQLTVIYGDVQLAVIAAASIIAKVHRDRLMEAQHEYFPQYHFAAHKGYGTAGHYAALRRHGPSPLHRRTFRLA</sequence>
<proteinExistence type="inferred from homology"/>
<dbReference type="CDD" id="cd07182">
    <property type="entry name" value="RNase_HII_bacteria_HII_like"/>
    <property type="match status" value="1"/>
</dbReference>
<evidence type="ECO:0000256" key="4">
    <source>
        <dbReference type="ARBA" id="ARBA00008378"/>
    </source>
</evidence>
<gene>
    <name evidence="13" type="primary">rnhB</name>
    <name evidence="17" type="ORF">A2682_00215</name>
</gene>
<dbReference type="HAMAP" id="MF_00052_B">
    <property type="entry name" value="RNase_HII_B"/>
    <property type="match status" value="1"/>
</dbReference>
<comment type="cofactor">
    <cofactor evidence="13 14">
        <name>Mn(2+)</name>
        <dbReference type="ChEBI" id="CHEBI:29035"/>
    </cofactor>
    <cofactor evidence="13 14">
        <name>Mg(2+)</name>
        <dbReference type="ChEBI" id="CHEBI:18420"/>
    </cofactor>
    <text evidence="13 14">Manganese or magnesium. Binds 1 divalent metal ion per monomer in the absence of substrate. May bind a second metal ion after substrate binding.</text>
</comment>
<dbReference type="PANTHER" id="PTHR10954">
    <property type="entry name" value="RIBONUCLEASE H2 SUBUNIT A"/>
    <property type="match status" value="1"/>
</dbReference>
<dbReference type="PANTHER" id="PTHR10954:SF23">
    <property type="entry name" value="RIBONUCLEASE"/>
    <property type="match status" value="1"/>
</dbReference>
<dbReference type="AlphaFoldDB" id="A0A1G2PIY0"/>
<comment type="catalytic activity">
    <reaction evidence="1 13 14 15">
        <text>Endonucleolytic cleavage to 5'-phosphomonoester.</text>
        <dbReference type="EC" id="3.1.26.4"/>
    </reaction>
</comment>
<evidence type="ECO:0000256" key="6">
    <source>
        <dbReference type="ARBA" id="ARBA00019179"/>
    </source>
</evidence>
<dbReference type="Gene3D" id="3.30.420.10">
    <property type="entry name" value="Ribonuclease H-like superfamily/Ribonuclease H"/>
    <property type="match status" value="1"/>
</dbReference>
<dbReference type="PROSITE" id="PS51975">
    <property type="entry name" value="RNASE_H_2"/>
    <property type="match status" value="1"/>
</dbReference>
<dbReference type="Proteomes" id="UP000178690">
    <property type="component" value="Unassembled WGS sequence"/>
</dbReference>
<dbReference type="GO" id="GO:0032299">
    <property type="term" value="C:ribonuclease H2 complex"/>
    <property type="evidence" value="ECO:0007669"/>
    <property type="project" value="TreeGrafter"/>
</dbReference>
<comment type="similarity">
    <text evidence="4">Belongs to the RNase HII family. RnhC subfamily.</text>
</comment>
<dbReference type="GO" id="GO:0030145">
    <property type="term" value="F:manganese ion binding"/>
    <property type="evidence" value="ECO:0007669"/>
    <property type="project" value="UniProtKB-UniRule"/>
</dbReference>
<feature type="binding site" evidence="13 14">
    <location>
        <position position="110"/>
    </location>
    <ligand>
        <name>a divalent metal cation</name>
        <dbReference type="ChEBI" id="CHEBI:60240"/>
    </ligand>
</feature>
<evidence type="ECO:0000256" key="11">
    <source>
        <dbReference type="ARBA" id="ARBA00022801"/>
    </source>
</evidence>
<dbReference type="InterPro" id="IPR036397">
    <property type="entry name" value="RNaseH_sf"/>
</dbReference>
<evidence type="ECO:0000256" key="7">
    <source>
        <dbReference type="ARBA" id="ARBA00022490"/>
    </source>
</evidence>
<evidence type="ECO:0000256" key="12">
    <source>
        <dbReference type="ARBA" id="ARBA00023211"/>
    </source>
</evidence>
<evidence type="ECO:0000256" key="13">
    <source>
        <dbReference type="HAMAP-Rule" id="MF_00052"/>
    </source>
</evidence>
<organism evidence="17 18">
    <name type="scientific">Terrybacteria sp. (strain RIFCSPHIGHO2_01_FULL_58_15)</name>
    <dbReference type="NCBI Taxonomy" id="1802363"/>
    <lineage>
        <taxon>Bacteria</taxon>
        <taxon>Candidatus Terryibacteriota</taxon>
    </lineage>
</organism>
<evidence type="ECO:0000256" key="10">
    <source>
        <dbReference type="ARBA" id="ARBA00022759"/>
    </source>
</evidence>
<feature type="binding site" evidence="13 14">
    <location>
        <position position="10"/>
    </location>
    <ligand>
        <name>a divalent metal cation</name>
        <dbReference type="ChEBI" id="CHEBI:60240"/>
    </ligand>
</feature>
<dbReference type="GO" id="GO:0004523">
    <property type="term" value="F:RNA-DNA hybrid ribonuclease activity"/>
    <property type="evidence" value="ECO:0007669"/>
    <property type="project" value="UniProtKB-UniRule"/>
</dbReference>
<dbReference type="GO" id="GO:0006298">
    <property type="term" value="P:mismatch repair"/>
    <property type="evidence" value="ECO:0007669"/>
    <property type="project" value="TreeGrafter"/>
</dbReference>
<dbReference type="Pfam" id="PF01351">
    <property type="entry name" value="RNase_HII"/>
    <property type="match status" value="1"/>
</dbReference>
<evidence type="ECO:0000256" key="8">
    <source>
        <dbReference type="ARBA" id="ARBA00022722"/>
    </source>
</evidence>
<dbReference type="GO" id="GO:0043137">
    <property type="term" value="P:DNA replication, removal of RNA primer"/>
    <property type="evidence" value="ECO:0007669"/>
    <property type="project" value="TreeGrafter"/>
</dbReference>
<dbReference type="GO" id="GO:0003723">
    <property type="term" value="F:RNA binding"/>
    <property type="evidence" value="ECO:0007669"/>
    <property type="project" value="UniProtKB-UniRule"/>
</dbReference>
<comment type="subcellular location">
    <subcellularLocation>
        <location evidence="3 13">Cytoplasm</location>
    </subcellularLocation>
</comment>
<evidence type="ECO:0000256" key="3">
    <source>
        <dbReference type="ARBA" id="ARBA00004496"/>
    </source>
</evidence>
<dbReference type="InterPro" id="IPR024567">
    <property type="entry name" value="RNase_HII/HIII_dom"/>
</dbReference>
<keyword evidence="10 13" id="KW-0255">Endonuclease</keyword>
<evidence type="ECO:0000259" key="16">
    <source>
        <dbReference type="PROSITE" id="PS51975"/>
    </source>
</evidence>
<evidence type="ECO:0000313" key="17">
    <source>
        <dbReference type="EMBL" id="OHA48247.1"/>
    </source>
</evidence>
<evidence type="ECO:0000256" key="5">
    <source>
        <dbReference type="ARBA" id="ARBA00012180"/>
    </source>
</evidence>
<evidence type="ECO:0000256" key="15">
    <source>
        <dbReference type="RuleBase" id="RU003515"/>
    </source>
</evidence>
<dbReference type="InterPro" id="IPR001352">
    <property type="entry name" value="RNase_HII/HIII"/>
</dbReference>
<keyword evidence="7 13" id="KW-0963">Cytoplasm</keyword>
<dbReference type="STRING" id="1802363.A2682_00215"/>
<feature type="domain" description="RNase H type-2" evidence="16">
    <location>
        <begin position="4"/>
        <end position="192"/>
    </location>
</feature>
<dbReference type="SUPFAM" id="SSF53098">
    <property type="entry name" value="Ribonuclease H-like"/>
    <property type="match status" value="1"/>
</dbReference>
<accession>A0A1G2PIY0</accession>
<dbReference type="NCBIfam" id="NF000595">
    <property type="entry name" value="PRK00015.1-3"/>
    <property type="match status" value="1"/>
</dbReference>
<evidence type="ECO:0000256" key="9">
    <source>
        <dbReference type="ARBA" id="ARBA00022723"/>
    </source>
</evidence>
<name>A0A1G2PIY0_TERXR</name>
<evidence type="ECO:0000256" key="1">
    <source>
        <dbReference type="ARBA" id="ARBA00000077"/>
    </source>
</evidence>
<keyword evidence="8 13" id="KW-0540">Nuclease</keyword>
<dbReference type="InterPro" id="IPR012337">
    <property type="entry name" value="RNaseH-like_sf"/>
</dbReference>
<comment type="caution">
    <text evidence="17">The sequence shown here is derived from an EMBL/GenBank/DDBJ whole genome shotgun (WGS) entry which is preliminary data.</text>
</comment>
<evidence type="ECO:0000256" key="2">
    <source>
        <dbReference type="ARBA" id="ARBA00004065"/>
    </source>
</evidence>
<keyword evidence="11 13" id="KW-0378">Hydrolase</keyword>
<reference evidence="17 18" key="1">
    <citation type="journal article" date="2016" name="Nat. Commun.">
        <title>Thousands of microbial genomes shed light on interconnected biogeochemical processes in an aquifer system.</title>
        <authorList>
            <person name="Anantharaman K."/>
            <person name="Brown C.T."/>
            <person name="Hug L.A."/>
            <person name="Sharon I."/>
            <person name="Castelle C.J."/>
            <person name="Probst A.J."/>
            <person name="Thomas B.C."/>
            <person name="Singh A."/>
            <person name="Wilkins M.J."/>
            <person name="Karaoz U."/>
            <person name="Brodie E.L."/>
            <person name="Williams K.H."/>
            <person name="Hubbard S.S."/>
            <person name="Banfield J.F."/>
        </authorList>
    </citation>
    <scope>NUCLEOTIDE SEQUENCE [LARGE SCALE GENOMIC DNA]</scope>
    <source>
        <strain evidence="18">RIFCSPHIGHO2_01_FULL_58_15</strain>
    </source>
</reference>
<dbReference type="EC" id="3.1.26.4" evidence="5 13"/>
<protein>
    <recommendedName>
        <fullName evidence="6 13">Ribonuclease HII</fullName>
        <shortName evidence="13">RNase HII</shortName>
        <ecNumber evidence="5 13">3.1.26.4</ecNumber>
    </recommendedName>
</protein>
<comment type="function">
    <text evidence="2 13 15">Endonuclease that specifically degrades the RNA of RNA-DNA hybrids.</text>
</comment>
<evidence type="ECO:0000313" key="18">
    <source>
        <dbReference type="Proteomes" id="UP000178690"/>
    </source>
</evidence>
<dbReference type="GO" id="GO:0005737">
    <property type="term" value="C:cytoplasm"/>
    <property type="evidence" value="ECO:0007669"/>
    <property type="project" value="UniProtKB-SubCell"/>
</dbReference>
<feature type="binding site" evidence="13 14">
    <location>
        <position position="11"/>
    </location>
    <ligand>
        <name>a divalent metal cation</name>
        <dbReference type="ChEBI" id="CHEBI:60240"/>
    </ligand>
</feature>
<keyword evidence="12 13" id="KW-0464">Manganese</keyword>